<dbReference type="RefSeq" id="WP_075612743.1">
    <property type="nucleotide sequence ID" value="NZ_JACIED010000007.1"/>
</dbReference>
<reference evidence="2 3" key="1">
    <citation type="submission" date="2016-09" db="EMBL/GenBank/DDBJ databases">
        <title>Rhizobium oryziradicis sp. nov., isolated from the root of rice.</title>
        <authorList>
            <person name="Zhao J."/>
            <person name="Zhang X."/>
        </authorList>
    </citation>
    <scope>NUCLEOTIDE SEQUENCE [LARGE SCALE GENOMIC DNA]</scope>
    <source>
        <strain evidence="2 3">14971</strain>
    </source>
</reference>
<proteinExistence type="predicted"/>
<protein>
    <submittedName>
        <fullName evidence="2">Uncharacterized protein</fullName>
    </submittedName>
</protein>
<dbReference type="OrthoDB" id="8276977at2"/>
<dbReference type="EMBL" id="MKIN01000016">
    <property type="protein sequence ID" value="OLP52214.1"/>
    <property type="molecule type" value="Genomic_DNA"/>
</dbReference>
<accession>A0A1Q9ABG0</accession>
<organism evidence="2 3">
    <name type="scientific">Allorhizobium taibaishanense</name>
    <dbReference type="NCBI Taxonomy" id="887144"/>
    <lineage>
        <taxon>Bacteria</taxon>
        <taxon>Pseudomonadati</taxon>
        <taxon>Pseudomonadota</taxon>
        <taxon>Alphaproteobacteria</taxon>
        <taxon>Hyphomicrobiales</taxon>
        <taxon>Rhizobiaceae</taxon>
        <taxon>Rhizobium/Agrobacterium group</taxon>
        <taxon>Allorhizobium</taxon>
    </lineage>
</organism>
<reference evidence="1 4" key="2">
    <citation type="submission" date="2020-08" db="EMBL/GenBank/DDBJ databases">
        <title>Genomic Encyclopedia of Type Strains, Phase IV (KMG-IV): sequencing the most valuable type-strain genomes for metagenomic binning, comparative biology and taxonomic classification.</title>
        <authorList>
            <person name="Goeker M."/>
        </authorList>
    </citation>
    <scope>NUCLEOTIDE SEQUENCE [LARGE SCALE GENOMIC DNA]</scope>
    <source>
        <strain evidence="1 4">DSM 100021</strain>
    </source>
</reference>
<dbReference type="Proteomes" id="UP000185598">
    <property type="component" value="Unassembled WGS sequence"/>
</dbReference>
<evidence type="ECO:0000313" key="4">
    <source>
        <dbReference type="Proteomes" id="UP000544107"/>
    </source>
</evidence>
<name>A0A1Q9ABG0_9HYPH</name>
<dbReference type="STRING" id="887144.BJF91_02980"/>
<dbReference type="Proteomes" id="UP000544107">
    <property type="component" value="Unassembled WGS sequence"/>
</dbReference>
<evidence type="ECO:0000313" key="2">
    <source>
        <dbReference type="EMBL" id="OLP52214.1"/>
    </source>
</evidence>
<keyword evidence="3" id="KW-1185">Reference proteome</keyword>
<evidence type="ECO:0000313" key="1">
    <source>
        <dbReference type="EMBL" id="MBB4010217.1"/>
    </source>
</evidence>
<dbReference type="EMBL" id="JACIED010000007">
    <property type="protein sequence ID" value="MBB4010217.1"/>
    <property type="molecule type" value="Genomic_DNA"/>
</dbReference>
<gene>
    <name evidence="2" type="ORF">BJF91_02980</name>
    <name evidence="1" type="ORF">GGQ71_004515</name>
</gene>
<dbReference type="AlphaFoldDB" id="A0A1Q9ABG0"/>
<comment type="caution">
    <text evidence="2">The sequence shown here is derived from an EMBL/GenBank/DDBJ whole genome shotgun (WGS) entry which is preliminary data.</text>
</comment>
<evidence type="ECO:0000313" key="3">
    <source>
        <dbReference type="Proteomes" id="UP000185598"/>
    </source>
</evidence>
<sequence>MTMPLAHYLKDFSAPQPAPSVSDAMSFNDDALMFPDEPMLQLPQPDPVDVGKERREAYAEGHEAAAAEADERHVEAIAKLKEAHAEALQALTEKHQAELARVMYHGLQQIAADVSITVGAQFVEALTPLLSDLLVNKALDDMTALLKAAILDGAVGQVTVTGPEALFKKLSVRMKAHKNLLRHVEADDLDLTVDVGNAALVTRISAWTASLKKVLA</sequence>